<dbReference type="AGR" id="WB:WBGene00303041"/>
<reference evidence="1 2" key="1">
    <citation type="journal article" date="1998" name="Science">
        <title>Genome sequence of the nematode C. elegans: a platform for investigating biology.</title>
        <authorList>
            <consortium name="The C. elegans sequencing consortium"/>
            <person name="Sulson J.E."/>
            <person name="Waterston R."/>
        </authorList>
    </citation>
    <scope>NUCLEOTIDE SEQUENCE [LARGE SCALE GENOMIC DNA]</scope>
    <source>
        <strain evidence="1 2">Bristol N2</strain>
    </source>
</reference>
<protein>
    <submittedName>
        <fullName evidence="1">Uncharacterized protein</fullName>
    </submittedName>
</protein>
<proteinExistence type="predicted"/>
<dbReference type="EMBL" id="BX284605">
    <property type="protein sequence ID" value="SPC47958.2"/>
    <property type="molecule type" value="Genomic_DNA"/>
</dbReference>
<organism evidence="1 2">
    <name type="scientific">Caenorhabditis elegans</name>
    <dbReference type="NCBI Taxonomy" id="6239"/>
    <lineage>
        <taxon>Eukaryota</taxon>
        <taxon>Metazoa</taxon>
        <taxon>Ecdysozoa</taxon>
        <taxon>Nematoda</taxon>
        <taxon>Chromadorea</taxon>
        <taxon>Rhabditida</taxon>
        <taxon>Rhabditina</taxon>
        <taxon>Rhabditomorpha</taxon>
        <taxon>Rhabditoidea</taxon>
        <taxon>Rhabditidae</taxon>
        <taxon>Peloderinae</taxon>
        <taxon>Caenorhabditis</taxon>
    </lineage>
</organism>
<gene>
    <name evidence="1 3" type="ORF">C14C10.10</name>
    <name evidence="1" type="ORF">CELE_C14C10.10</name>
</gene>
<dbReference type="RefSeq" id="NP_001348769.2">
    <property type="nucleotide sequence ID" value="NM_001361774.1"/>
</dbReference>
<keyword evidence="2" id="KW-1185">Reference proteome</keyword>
<name>A0A2K5ATX1_CAEEL</name>
<dbReference type="GeneID" id="36804981"/>
<dbReference type="WormBase" id="C14C10.10">
    <property type="protein sequence ID" value="CE52461"/>
    <property type="gene ID" value="WBGene00303041"/>
</dbReference>
<evidence type="ECO:0000313" key="1">
    <source>
        <dbReference type="EMBL" id="SPC47958.2"/>
    </source>
</evidence>
<evidence type="ECO:0000313" key="3">
    <source>
        <dbReference type="WormBase" id="C14C10.10"/>
    </source>
</evidence>
<dbReference type="InParanoid" id="A0A2K5ATX1"/>
<dbReference type="KEGG" id="cel:CELE_C14C10.10"/>
<sequence>MRSTQMIRRISQK</sequence>
<dbReference type="Proteomes" id="UP000001940">
    <property type="component" value="Chromosome V"/>
</dbReference>
<evidence type="ECO:0000313" key="2">
    <source>
        <dbReference type="Proteomes" id="UP000001940"/>
    </source>
</evidence>
<dbReference type="CTD" id="36804981"/>
<accession>A0A2K5ATX1</accession>